<dbReference type="Gene3D" id="1.10.10.1590">
    <property type="entry name" value="NADH-quinone oxidoreductase subunit E"/>
    <property type="match status" value="1"/>
</dbReference>
<dbReference type="InterPro" id="IPR041921">
    <property type="entry name" value="NuoE_N"/>
</dbReference>
<dbReference type="InterPro" id="IPR019554">
    <property type="entry name" value="Soluble_ligand-bd"/>
</dbReference>
<gene>
    <name evidence="7" type="ORF">FKZ61_21720</name>
</gene>
<dbReference type="Gene3D" id="3.10.20.600">
    <property type="match status" value="1"/>
</dbReference>
<dbReference type="SMART" id="SM00928">
    <property type="entry name" value="NADH_4Fe-4S"/>
    <property type="match status" value="1"/>
</dbReference>
<evidence type="ECO:0000313" key="8">
    <source>
        <dbReference type="Proteomes" id="UP000317371"/>
    </source>
</evidence>
<dbReference type="Gene3D" id="6.10.250.1450">
    <property type="match status" value="1"/>
</dbReference>
<dbReference type="SUPFAM" id="SSF142019">
    <property type="entry name" value="Nqo1 FMN-binding domain-like"/>
    <property type="match status" value="1"/>
</dbReference>
<evidence type="ECO:0000256" key="1">
    <source>
        <dbReference type="ARBA" id="ARBA00007523"/>
    </source>
</evidence>
<evidence type="ECO:0000256" key="5">
    <source>
        <dbReference type="ARBA" id="ARBA00023014"/>
    </source>
</evidence>
<evidence type="ECO:0000256" key="3">
    <source>
        <dbReference type="ARBA" id="ARBA00022723"/>
    </source>
</evidence>
<dbReference type="SUPFAM" id="SSF52833">
    <property type="entry name" value="Thioredoxin-like"/>
    <property type="match status" value="1"/>
</dbReference>
<dbReference type="PANTHER" id="PTHR43578:SF3">
    <property type="entry name" value="NADH-QUINONE OXIDOREDUCTASE SUBUNIT F"/>
    <property type="match status" value="1"/>
</dbReference>
<dbReference type="Gene3D" id="3.40.50.11540">
    <property type="entry name" value="NADH-ubiquinone oxidoreductase 51kDa subunit"/>
    <property type="match status" value="1"/>
</dbReference>
<dbReference type="EMBL" id="VIGC01000042">
    <property type="protein sequence ID" value="TQE93329.1"/>
    <property type="molecule type" value="Genomic_DNA"/>
</dbReference>
<keyword evidence="4" id="KW-0408">Iron</keyword>
<dbReference type="InterPro" id="IPR036249">
    <property type="entry name" value="Thioredoxin-like_sf"/>
</dbReference>
<keyword evidence="8" id="KW-1185">Reference proteome</keyword>
<organism evidence="7 8">
    <name type="scientific">Litorilinea aerophila</name>
    <dbReference type="NCBI Taxonomy" id="1204385"/>
    <lineage>
        <taxon>Bacteria</taxon>
        <taxon>Bacillati</taxon>
        <taxon>Chloroflexota</taxon>
        <taxon>Caldilineae</taxon>
        <taxon>Caldilineales</taxon>
        <taxon>Caldilineaceae</taxon>
        <taxon>Litorilinea</taxon>
    </lineage>
</organism>
<dbReference type="RefSeq" id="WP_141612272.1">
    <property type="nucleotide sequence ID" value="NZ_VIGC02000042.1"/>
</dbReference>
<keyword evidence="2" id="KW-0004">4Fe-4S</keyword>
<reference evidence="7 8" key="1">
    <citation type="submission" date="2019-06" db="EMBL/GenBank/DDBJ databases">
        <title>Genome sequence of Litorilinea aerophila BAA-2444.</title>
        <authorList>
            <person name="Maclea K.S."/>
            <person name="Maurais E.G."/>
            <person name="Iannazzi L.C."/>
        </authorList>
    </citation>
    <scope>NUCLEOTIDE SEQUENCE [LARGE SCALE GENOMIC DNA]</scope>
    <source>
        <strain evidence="7 8">ATCC BAA-2444</strain>
    </source>
</reference>
<dbReference type="Pfam" id="PF01257">
    <property type="entry name" value="2Fe-2S_thioredx"/>
    <property type="match status" value="1"/>
</dbReference>
<dbReference type="PROSITE" id="PS00645">
    <property type="entry name" value="COMPLEX1_51K_2"/>
    <property type="match status" value="1"/>
</dbReference>
<dbReference type="Pfam" id="PF10531">
    <property type="entry name" value="SLBB"/>
    <property type="match status" value="1"/>
</dbReference>
<dbReference type="InterPro" id="IPR037207">
    <property type="entry name" value="Nuop51_4Fe4S-bd_sf"/>
</dbReference>
<name>A0A540V980_9CHLR</name>
<dbReference type="GO" id="GO:0051539">
    <property type="term" value="F:4 iron, 4 sulfur cluster binding"/>
    <property type="evidence" value="ECO:0007669"/>
    <property type="project" value="UniProtKB-KW"/>
</dbReference>
<dbReference type="InterPro" id="IPR037225">
    <property type="entry name" value="Nuo51_FMN-bd_sf"/>
</dbReference>
<dbReference type="InterPro" id="IPR019575">
    <property type="entry name" value="Nuop51_4Fe4S-bd"/>
</dbReference>
<dbReference type="InterPro" id="IPR001949">
    <property type="entry name" value="NADH-UbQ_OxRdtase_51kDa_CS"/>
</dbReference>
<dbReference type="AlphaFoldDB" id="A0A540V980"/>
<dbReference type="InterPro" id="IPR011538">
    <property type="entry name" value="Nuo51_FMN-bd"/>
</dbReference>
<dbReference type="PANTHER" id="PTHR43578">
    <property type="entry name" value="NADH-QUINONE OXIDOREDUCTASE SUBUNIT F"/>
    <property type="match status" value="1"/>
</dbReference>
<dbReference type="GO" id="GO:0008137">
    <property type="term" value="F:NADH dehydrogenase (ubiquinone) activity"/>
    <property type="evidence" value="ECO:0007669"/>
    <property type="project" value="InterPro"/>
</dbReference>
<dbReference type="FunFam" id="3.40.50.11540:FF:000001">
    <property type="entry name" value="NADH dehydrogenase [ubiquinone] flavoprotein 1, mitochondrial"/>
    <property type="match status" value="1"/>
</dbReference>
<dbReference type="PROSITE" id="PS00644">
    <property type="entry name" value="COMPLEX1_51K_1"/>
    <property type="match status" value="1"/>
</dbReference>
<keyword evidence="5" id="KW-0411">Iron-sulfur</keyword>
<comment type="caution">
    <text evidence="7">The sequence shown here is derived from an EMBL/GenBank/DDBJ whole genome shotgun (WGS) entry which is preliminary data.</text>
</comment>
<keyword evidence="3" id="KW-0479">Metal-binding</keyword>
<dbReference type="Gene3D" id="1.20.1440.230">
    <property type="entry name" value="NADH-ubiquinone oxidoreductase 51kDa subunit, iron-sulphur binding domain"/>
    <property type="match status" value="1"/>
</dbReference>
<evidence type="ECO:0000313" key="7">
    <source>
        <dbReference type="EMBL" id="TQE93329.1"/>
    </source>
</evidence>
<comment type="similarity">
    <text evidence="1">Belongs to the complex I 51 kDa subunit family.</text>
</comment>
<evidence type="ECO:0000256" key="4">
    <source>
        <dbReference type="ARBA" id="ARBA00023004"/>
    </source>
</evidence>
<dbReference type="Pfam" id="PF01512">
    <property type="entry name" value="Complex1_51K"/>
    <property type="match status" value="1"/>
</dbReference>
<feature type="domain" description="NADH-ubiquinone oxidoreductase 51kDa subunit iron-sulphur binding" evidence="6">
    <location>
        <begin position="472"/>
        <end position="512"/>
    </location>
</feature>
<protein>
    <recommendedName>
        <fullName evidence="6">NADH-ubiquinone oxidoreductase 51kDa subunit iron-sulphur binding domain-containing protein</fullName>
    </recommendedName>
</protein>
<dbReference type="Pfam" id="PF10589">
    <property type="entry name" value="NADH_4Fe-4S"/>
    <property type="match status" value="1"/>
</dbReference>
<evidence type="ECO:0000256" key="2">
    <source>
        <dbReference type="ARBA" id="ARBA00022485"/>
    </source>
</evidence>
<accession>A0A540V980</accession>
<dbReference type="SUPFAM" id="SSF142984">
    <property type="entry name" value="Nqo1 middle domain-like"/>
    <property type="match status" value="1"/>
</dbReference>
<dbReference type="OrthoDB" id="9761899at2"/>
<sequence>MAQPTDQDLISNWQDEPAPLLPILHAFHRRDGYLGEESLRAVATALRIPLADLYGTVTFYHHFSRESGGHGHPRVCTGPICAQHGAQALLAALADQGATPMPCAGRCDAPIPVLVGDQVWTGHGDEQPALPLAATPSPLPPPNPAGSPECVFAHIRTPGRNTLAGYRATGGYQALRRALQELTPADVIEQVRASGLAGRGGAGFPTGVKWQAVADAPGAPKTIVCNADEGEPGCFKDRALLDYDPFAVIEGMTLAAYATGATRGFIYLRYEYPATYHLLAQALAAAREAGYLGPQILGSDFSFEIYLRRGAGAYICGEETALLNSLEGRHPFPRNRPPYPVTHGFEGLPTVVNNVETLASVPPILRHGPDWYRALGLGEQAGTKVISLSGDIQRPGNYEIPMGLPLRTLLYDWAGGPLPGHTIQAVTMAGLSGGFLAGDDLDVNLDDPSLRRKGTFLGAGGIMVFDDRRDMVQVAADAMAFFAHESCGKCFPCRIGTQRLHERLDGGGPSTWEAWQQEVADLGRTMRALSACGLGQAAPMVTDSLVRYFPVQIQAHLAARPADQVQHEKE</sequence>
<evidence type="ECO:0000259" key="6">
    <source>
        <dbReference type="SMART" id="SM00928"/>
    </source>
</evidence>
<dbReference type="GO" id="GO:0046872">
    <property type="term" value="F:metal ion binding"/>
    <property type="evidence" value="ECO:0007669"/>
    <property type="project" value="UniProtKB-KW"/>
</dbReference>
<dbReference type="InParanoid" id="A0A540V980"/>
<dbReference type="GO" id="GO:0010181">
    <property type="term" value="F:FMN binding"/>
    <property type="evidence" value="ECO:0007669"/>
    <property type="project" value="InterPro"/>
</dbReference>
<dbReference type="Proteomes" id="UP000317371">
    <property type="component" value="Unassembled WGS sequence"/>
</dbReference>
<proteinExistence type="inferred from homology"/>
<dbReference type="SUPFAM" id="SSF140490">
    <property type="entry name" value="Nqo1C-terminal domain-like"/>
    <property type="match status" value="1"/>
</dbReference>